<accession>A0AAE3TAD1</accession>
<dbReference type="Proteomes" id="UP001220964">
    <property type="component" value="Unassembled WGS sequence"/>
</dbReference>
<dbReference type="RefSeq" id="WP_275569692.1">
    <property type="nucleotide sequence ID" value="NZ_JARGYC010000105.1"/>
</dbReference>
<protein>
    <submittedName>
        <fullName evidence="1">Uncharacterized protein</fullName>
    </submittedName>
</protein>
<proteinExistence type="predicted"/>
<keyword evidence="2" id="KW-1185">Reference proteome</keyword>
<dbReference type="AlphaFoldDB" id="A0AAE3TAD1"/>
<name>A0AAE3TAD1_9RHOB</name>
<reference evidence="1" key="1">
    <citation type="submission" date="2023-03" db="EMBL/GenBank/DDBJ databases">
        <title>Multiphase analysis and comparison of six strains from genera Psychromarinibacter, Lutimaribacter, and Maritimibacter, including a novel species: Psychromarinibacter sediminicola sp. nov.</title>
        <authorList>
            <person name="Wang Y.-H."/>
            <person name="Ye M.-Q."/>
            <person name="Du Z.-J."/>
        </authorList>
    </citation>
    <scope>NUCLEOTIDE SEQUENCE</scope>
    <source>
        <strain evidence="1">C21-152</strain>
    </source>
</reference>
<gene>
    <name evidence="1" type="ORF">P1J78_22860</name>
</gene>
<evidence type="ECO:0000313" key="1">
    <source>
        <dbReference type="EMBL" id="MDF0603575.1"/>
    </source>
</evidence>
<dbReference type="EMBL" id="JARGYC010000105">
    <property type="protein sequence ID" value="MDF0603575.1"/>
    <property type="molecule type" value="Genomic_DNA"/>
</dbReference>
<comment type="caution">
    <text evidence="1">The sequence shown here is derived from an EMBL/GenBank/DDBJ whole genome shotgun (WGS) entry which is preliminary data.</text>
</comment>
<organism evidence="1 2">
    <name type="scientific">Psychromarinibacter sediminicola</name>
    <dbReference type="NCBI Taxonomy" id="3033385"/>
    <lineage>
        <taxon>Bacteria</taxon>
        <taxon>Pseudomonadati</taxon>
        <taxon>Pseudomonadota</taxon>
        <taxon>Alphaproteobacteria</taxon>
        <taxon>Rhodobacterales</taxon>
        <taxon>Paracoccaceae</taxon>
        <taxon>Psychromarinibacter</taxon>
    </lineage>
</organism>
<sequence>MIQLGNFHGVVAAGLGENAISVIDRDGCEYLIPVIPAVDWVQGARVPISIEGEFGEFEAKGSQRLPGVTLSNVTSVDIIHDYYDEEFAYDARDLIVHMKGGEGVSWRLICDAA</sequence>
<evidence type="ECO:0000313" key="2">
    <source>
        <dbReference type="Proteomes" id="UP001220964"/>
    </source>
</evidence>